<keyword evidence="1" id="KW-0812">Transmembrane</keyword>
<accession>A0A9D1HD94</accession>
<keyword evidence="1" id="KW-1133">Transmembrane helix</keyword>
<feature type="transmembrane region" description="Helical" evidence="1">
    <location>
        <begin position="194"/>
        <end position="216"/>
    </location>
</feature>
<organism evidence="2 3">
    <name type="scientific">Candidatus Allocopromorpha excrementavium</name>
    <dbReference type="NCBI Taxonomy" id="2840741"/>
    <lineage>
        <taxon>Bacteria</taxon>
        <taxon>Bacillati</taxon>
        <taxon>Bacillota</taxon>
        <taxon>Clostridia</taxon>
        <taxon>Eubacteriales</taxon>
        <taxon>Eubacteriaceae</taxon>
        <taxon>Eubacteriaceae incertae sedis</taxon>
        <taxon>Candidatus Allocopromorpha</taxon>
    </lineage>
</organism>
<evidence type="ECO:0000313" key="2">
    <source>
        <dbReference type="EMBL" id="HIU00094.1"/>
    </source>
</evidence>
<dbReference type="Proteomes" id="UP000824159">
    <property type="component" value="Unassembled WGS sequence"/>
</dbReference>
<feature type="transmembrane region" description="Helical" evidence="1">
    <location>
        <begin position="119"/>
        <end position="146"/>
    </location>
</feature>
<reference evidence="2" key="2">
    <citation type="journal article" date="2021" name="PeerJ">
        <title>Extensive microbial diversity within the chicken gut microbiome revealed by metagenomics and culture.</title>
        <authorList>
            <person name="Gilroy R."/>
            <person name="Ravi A."/>
            <person name="Getino M."/>
            <person name="Pursley I."/>
            <person name="Horton D.L."/>
            <person name="Alikhan N.F."/>
            <person name="Baker D."/>
            <person name="Gharbi K."/>
            <person name="Hall N."/>
            <person name="Watson M."/>
            <person name="Adriaenssens E.M."/>
            <person name="Foster-Nyarko E."/>
            <person name="Jarju S."/>
            <person name="Secka A."/>
            <person name="Antonio M."/>
            <person name="Oren A."/>
            <person name="Chaudhuri R.R."/>
            <person name="La Ragione R."/>
            <person name="Hildebrand F."/>
            <person name="Pallen M.J."/>
        </authorList>
    </citation>
    <scope>NUCLEOTIDE SEQUENCE</scope>
    <source>
        <strain evidence="2">CHK176-22527</strain>
    </source>
</reference>
<reference evidence="2" key="1">
    <citation type="submission" date="2020-10" db="EMBL/GenBank/DDBJ databases">
        <authorList>
            <person name="Gilroy R."/>
        </authorList>
    </citation>
    <scope>NUCLEOTIDE SEQUENCE</scope>
    <source>
        <strain evidence="2">CHK176-22527</strain>
    </source>
</reference>
<evidence type="ECO:0000313" key="3">
    <source>
        <dbReference type="Proteomes" id="UP000824159"/>
    </source>
</evidence>
<feature type="transmembrane region" description="Helical" evidence="1">
    <location>
        <begin position="282"/>
        <end position="305"/>
    </location>
</feature>
<sequence>MDIFKFKGKKILLAAAAAAGGCVIMVIFPDITMTSARKGISMWMTDVLPALLPFFICANFLQNIGIMRYLKSGVFPFVMSVLSGYPMGAKIIGDLRRRGEISLSEAKRLVSFCSTSGPAFMMGAVGVGMLGSAVGGAVIAAAHYIGAAVNGILYTRVLGRGEKDHEKREVIAVSGVQESFTEAIISSFKSLGIILAYIVIFTFVTDMIHMCGGLSFTDSQEIRALIKGFFEMTVGCGAVAECTDAGIGVKCVLCSAIMSWGGLSVIGQSASMLSGSGVSMGYILLSKFTHCVFSAVSAFIIAIVML</sequence>
<keyword evidence="1" id="KW-0472">Membrane</keyword>
<protein>
    <recommendedName>
        <fullName evidence="4">Sporulation integral membrane protein YlbJ</fullName>
    </recommendedName>
</protein>
<gene>
    <name evidence="2" type="ORF">IAD12_07550</name>
</gene>
<name>A0A9D1HD94_9FIRM</name>
<dbReference type="EMBL" id="DVLX01000090">
    <property type="protein sequence ID" value="HIU00094.1"/>
    <property type="molecule type" value="Genomic_DNA"/>
</dbReference>
<feature type="transmembrane region" description="Helical" evidence="1">
    <location>
        <begin position="40"/>
        <end position="61"/>
    </location>
</feature>
<comment type="caution">
    <text evidence="2">The sequence shown here is derived from an EMBL/GenBank/DDBJ whole genome shotgun (WGS) entry which is preliminary data.</text>
</comment>
<dbReference type="AlphaFoldDB" id="A0A9D1HD94"/>
<feature type="transmembrane region" description="Helical" evidence="1">
    <location>
        <begin position="12"/>
        <end position="28"/>
    </location>
</feature>
<evidence type="ECO:0008006" key="4">
    <source>
        <dbReference type="Google" id="ProtNLM"/>
    </source>
</evidence>
<evidence type="ECO:0000256" key="1">
    <source>
        <dbReference type="SAM" id="Phobius"/>
    </source>
</evidence>
<proteinExistence type="predicted"/>
<dbReference type="PROSITE" id="PS51257">
    <property type="entry name" value="PROKAR_LIPOPROTEIN"/>
    <property type="match status" value="1"/>
</dbReference>